<evidence type="ECO:0000313" key="6">
    <source>
        <dbReference type="Proteomes" id="UP000271003"/>
    </source>
</evidence>
<dbReference type="Pfam" id="PF01230">
    <property type="entry name" value="HIT"/>
    <property type="match status" value="1"/>
</dbReference>
<reference evidence="5 6" key="1">
    <citation type="journal article" date="2018" name="Int. J. Syst. Evol. Microbiol.">
        <title>Mesosutterella multiformis gen. nov., sp. nov., a member of the family Sutterellaceae and Sutterella megalosphaeroides sp. nov., isolated from human faeces.</title>
        <authorList>
            <person name="Sakamoto M."/>
            <person name="Ikeyama N."/>
            <person name="Kunihiro T."/>
            <person name="Iino T."/>
            <person name="Yuki M."/>
            <person name="Ohkuma M."/>
        </authorList>
    </citation>
    <scope>NUCLEOTIDE SEQUENCE [LARGE SCALE GENOMIC DNA]</scope>
    <source>
        <strain evidence="5 6">6FBBBH3</strain>
    </source>
</reference>
<dbReference type="InterPro" id="IPR019808">
    <property type="entry name" value="Histidine_triad_CS"/>
</dbReference>
<dbReference type="OrthoDB" id="9784774at2"/>
<feature type="domain" description="HIT" evidence="4">
    <location>
        <begin position="5"/>
        <end position="110"/>
    </location>
</feature>
<dbReference type="Gene3D" id="3.30.428.10">
    <property type="entry name" value="HIT-like"/>
    <property type="match status" value="1"/>
</dbReference>
<dbReference type="InterPro" id="IPR001310">
    <property type="entry name" value="Histidine_triad_HIT"/>
</dbReference>
<keyword evidence="6" id="KW-1185">Reference proteome</keyword>
<dbReference type="PROSITE" id="PS51084">
    <property type="entry name" value="HIT_2"/>
    <property type="match status" value="1"/>
</dbReference>
<dbReference type="CDD" id="cd01276">
    <property type="entry name" value="PKCI_related"/>
    <property type="match status" value="1"/>
</dbReference>
<dbReference type="PROSITE" id="PS00892">
    <property type="entry name" value="HIT_1"/>
    <property type="match status" value="1"/>
</dbReference>
<accession>A0A2Z6I948</accession>
<dbReference type="RefSeq" id="WP_120176144.1">
    <property type="nucleotide sequence ID" value="NZ_AP018786.1"/>
</dbReference>
<dbReference type="EMBL" id="AP018786">
    <property type="protein sequence ID" value="BBF22440.1"/>
    <property type="molecule type" value="Genomic_DNA"/>
</dbReference>
<dbReference type="InterPro" id="IPR036265">
    <property type="entry name" value="HIT-like_sf"/>
</dbReference>
<dbReference type="SUPFAM" id="SSF54197">
    <property type="entry name" value="HIT-like"/>
    <property type="match status" value="1"/>
</dbReference>
<organism evidence="5 6">
    <name type="scientific">Sutterella megalosphaeroides</name>
    <dbReference type="NCBI Taxonomy" id="2494234"/>
    <lineage>
        <taxon>Bacteria</taxon>
        <taxon>Pseudomonadati</taxon>
        <taxon>Pseudomonadota</taxon>
        <taxon>Betaproteobacteria</taxon>
        <taxon>Burkholderiales</taxon>
        <taxon>Sutterellaceae</taxon>
        <taxon>Sutterella</taxon>
    </lineage>
</organism>
<gene>
    <name evidence="5" type="ORF">SUTMEG_03310</name>
</gene>
<protein>
    <submittedName>
        <fullName evidence="5">Histidine triad nucleotide-binding protein</fullName>
    </submittedName>
</protein>
<feature type="short sequence motif" description="Histidine triad motif" evidence="2 3">
    <location>
        <begin position="97"/>
        <end position="101"/>
    </location>
</feature>
<dbReference type="GO" id="GO:0003824">
    <property type="term" value="F:catalytic activity"/>
    <property type="evidence" value="ECO:0007669"/>
    <property type="project" value="InterPro"/>
</dbReference>
<dbReference type="InterPro" id="IPR011146">
    <property type="entry name" value="HIT-like"/>
</dbReference>
<sequence>MEDCLFCRIVRGDIPSQKVYEDDDVLAFRDIHPKAPVHFLIIPKKHITSLAEAEPEDAPLLGKMLSLTRTLALQEGCRNGFRVIINTGRDGGQEVGHLHIHVLGGPQPWK</sequence>
<dbReference type="KEGG" id="sutt:SUTMEG_03310"/>
<evidence type="ECO:0000259" key="4">
    <source>
        <dbReference type="PROSITE" id="PS51084"/>
    </source>
</evidence>
<evidence type="ECO:0000256" key="2">
    <source>
        <dbReference type="PIRSR" id="PIRSR601310-3"/>
    </source>
</evidence>
<dbReference type="PRINTS" id="PR00332">
    <property type="entry name" value="HISTRIAD"/>
</dbReference>
<dbReference type="PANTHER" id="PTHR23089">
    <property type="entry name" value="HISTIDINE TRIAD HIT PROTEIN"/>
    <property type="match status" value="1"/>
</dbReference>
<dbReference type="Proteomes" id="UP000271003">
    <property type="component" value="Chromosome"/>
</dbReference>
<name>A0A2Z6I948_9BURK</name>
<feature type="active site" description="Tele-AMP-histidine intermediate" evidence="1">
    <location>
        <position position="99"/>
    </location>
</feature>
<proteinExistence type="predicted"/>
<evidence type="ECO:0000256" key="1">
    <source>
        <dbReference type="PIRSR" id="PIRSR601310-1"/>
    </source>
</evidence>
<evidence type="ECO:0000313" key="5">
    <source>
        <dbReference type="EMBL" id="BBF22440.1"/>
    </source>
</evidence>
<evidence type="ECO:0000256" key="3">
    <source>
        <dbReference type="PROSITE-ProRule" id="PRU00464"/>
    </source>
</evidence>
<dbReference type="AlphaFoldDB" id="A0A2Z6I948"/>